<dbReference type="EMBL" id="JAGZGG010000006">
    <property type="protein sequence ID" value="MBS5331743.1"/>
    <property type="molecule type" value="Genomic_DNA"/>
</dbReference>
<reference evidence="1" key="1">
    <citation type="submission" date="2021-02" db="EMBL/GenBank/DDBJ databases">
        <title>Infant gut strain persistence is associated with maternal origin, phylogeny, and functional potential including surface adhesion and iron acquisition.</title>
        <authorList>
            <person name="Lou Y.C."/>
        </authorList>
    </citation>
    <scope>NUCLEOTIDE SEQUENCE</scope>
    <source>
        <strain evidence="1">L3_101_000M1_dasL3_101_000M1_concoct_87</strain>
    </source>
</reference>
<evidence type="ECO:0000313" key="2">
    <source>
        <dbReference type="Proteomes" id="UP000759273"/>
    </source>
</evidence>
<accession>A0A943HH94</accession>
<gene>
    <name evidence="1" type="ORF">KHY36_04335</name>
</gene>
<protein>
    <submittedName>
        <fullName evidence="1">Phage head-tail connector protein</fullName>
    </submittedName>
</protein>
<comment type="caution">
    <text evidence="1">The sequence shown here is derived from an EMBL/GenBank/DDBJ whole genome shotgun (WGS) entry which is preliminary data.</text>
</comment>
<proteinExistence type="predicted"/>
<evidence type="ECO:0000313" key="1">
    <source>
        <dbReference type="EMBL" id="MBS5331743.1"/>
    </source>
</evidence>
<dbReference type="Pfam" id="PF05135">
    <property type="entry name" value="Phage_connect_1"/>
    <property type="match status" value="1"/>
</dbReference>
<sequence>MTQEEKLTALKAIVGSSDPDEVLSTYLTLAGRKVLAKAYPYQNDATEVPAQYAYLQVEIAAYMLNKRGAEGQTSHSENGVSRSYENGDVPSSMLKAVVPYCGVI</sequence>
<dbReference type="InterPro" id="IPR021146">
    <property type="entry name" value="Phage_gp6-like_head-tail"/>
</dbReference>
<organism evidence="1 2">
    <name type="scientific">Subdoligranulum variabile</name>
    <dbReference type="NCBI Taxonomy" id="214851"/>
    <lineage>
        <taxon>Bacteria</taxon>
        <taxon>Bacillati</taxon>
        <taxon>Bacillota</taxon>
        <taxon>Clostridia</taxon>
        <taxon>Eubacteriales</taxon>
        <taxon>Oscillospiraceae</taxon>
        <taxon>Subdoligranulum</taxon>
    </lineage>
</organism>
<dbReference type="AlphaFoldDB" id="A0A943HH94"/>
<name>A0A943HH94_9FIRM</name>
<dbReference type="Proteomes" id="UP000759273">
    <property type="component" value="Unassembled WGS sequence"/>
</dbReference>